<proteinExistence type="predicted"/>
<keyword evidence="1" id="KW-1015">Disulfide bond</keyword>
<sequence length="423" mass="48288">MKVAKKVIFGVCKVNMDVKKDAFSFTRESLKVLLKDVNEQKRIIKNQGIFVDGMKFNVEFEASLDYKTLILLLVKKGDLDFQLGGRGVDVEFCFICNAIRGCKCHEVAPDETCLECLRSKCNIGSRIEPFWLQDSTYDGILPLFHLPHYYGDAISCVPFQLKTKHSQMFMLDTMGNYFAISLLLLFAVCDSVISTQAEHFTMGINEKGTNFDEDIEIDEEKDAVIFRVPAHNNVVSASFLIDFKLGLTITRIPTRKECHVSKMDPGFSSLGKVRKDLVQASLQPDPLPVITKRHLVKVTGAADRQLLTKEILDFCGVFPIYNIKQFEINENETDGSFISHRVTRQVISDADFVPCKKDFVLKYVENCMKEKWDLNCKMQSDACFYRVRCKNLMPRVDDWKCEKEHLSNTYPICCDLICPLPTP</sequence>
<reference evidence="4" key="1">
    <citation type="journal article" date="2017" name="bioRxiv">
        <title>Comparative analysis of the genomes of Stylophora pistillata and Acropora digitifera provides evidence for extensive differences between species of corals.</title>
        <authorList>
            <person name="Voolstra C.R."/>
            <person name="Li Y."/>
            <person name="Liew Y.J."/>
            <person name="Baumgarten S."/>
            <person name="Zoccola D."/>
            <person name="Flot J.-F."/>
            <person name="Tambutte S."/>
            <person name="Allemand D."/>
            <person name="Aranda M."/>
        </authorList>
    </citation>
    <scope>NUCLEOTIDE SEQUENCE [LARGE SCALE GENOMIC DNA]</scope>
</reference>
<feature type="domain" description="BRICHOS" evidence="2">
    <location>
        <begin position="231"/>
        <end position="323"/>
    </location>
</feature>
<evidence type="ECO:0000259" key="2">
    <source>
        <dbReference type="PROSITE" id="PS50869"/>
    </source>
</evidence>
<dbReference type="OrthoDB" id="5988923at2759"/>
<accession>A0A2B4S2Y8</accession>
<dbReference type="EMBL" id="LSMT01000160">
    <property type="protein sequence ID" value="PFX25064.1"/>
    <property type="molecule type" value="Genomic_DNA"/>
</dbReference>
<organism evidence="3 4">
    <name type="scientific">Stylophora pistillata</name>
    <name type="common">Smooth cauliflower coral</name>
    <dbReference type="NCBI Taxonomy" id="50429"/>
    <lineage>
        <taxon>Eukaryota</taxon>
        <taxon>Metazoa</taxon>
        <taxon>Cnidaria</taxon>
        <taxon>Anthozoa</taxon>
        <taxon>Hexacorallia</taxon>
        <taxon>Scleractinia</taxon>
        <taxon>Astrocoeniina</taxon>
        <taxon>Pocilloporidae</taxon>
        <taxon>Stylophora</taxon>
    </lineage>
</organism>
<name>A0A2B4S2Y8_STYPI</name>
<keyword evidence="4" id="KW-1185">Reference proteome</keyword>
<dbReference type="Pfam" id="PF04089">
    <property type="entry name" value="BRICHOS"/>
    <property type="match status" value="1"/>
</dbReference>
<protein>
    <recommendedName>
        <fullName evidence="2">BRICHOS domain-containing protein</fullName>
    </recommendedName>
</protein>
<evidence type="ECO:0000256" key="1">
    <source>
        <dbReference type="ARBA" id="ARBA00023157"/>
    </source>
</evidence>
<dbReference type="PROSITE" id="PS50869">
    <property type="entry name" value="BRICHOS"/>
    <property type="match status" value="1"/>
</dbReference>
<comment type="caution">
    <text evidence="3">The sequence shown here is derived from an EMBL/GenBank/DDBJ whole genome shotgun (WGS) entry which is preliminary data.</text>
</comment>
<dbReference type="PANTHER" id="PTHR16483">
    <property type="entry name" value="GASTROKINE 1"/>
    <property type="match status" value="1"/>
</dbReference>
<dbReference type="InterPro" id="IPR007084">
    <property type="entry name" value="BRICHOS_dom"/>
</dbReference>
<evidence type="ECO:0000313" key="4">
    <source>
        <dbReference type="Proteomes" id="UP000225706"/>
    </source>
</evidence>
<gene>
    <name evidence="3" type="ORF">AWC38_SpisGene10318</name>
</gene>
<dbReference type="InterPro" id="IPR051772">
    <property type="entry name" value="Gastrokine"/>
</dbReference>
<dbReference type="AlphaFoldDB" id="A0A2B4S2Y8"/>
<dbReference type="Proteomes" id="UP000225706">
    <property type="component" value="Unassembled WGS sequence"/>
</dbReference>
<evidence type="ECO:0000313" key="3">
    <source>
        <dbReference type="EMBL" id="PFX25064.1"/>
    </source>
</evidence>